<feature type="region of interest" description="Disordered" evidence="1">
    <location>
        <begin position="120"/>
        <end position="145"/>
    </location>
</feature>
<evidence type="ECO:0000313" key="4">
    <source>
        <dbReference type="Proteomes" id="UP001314681"/>
    </source>
</evidence>
<evidence type="ECO:0000256" key="2">
    <source>
        <dbReference type="SAM" id="Phobius"/>
    </source>
</evidence>
<gene>
    <name evidence="3" type="ORF">KTH90_09320</name>
</gene>
<evidence type="ECO:0000313" key="3">
    <source>
        <dbReference type="EMBL" id="MBU9726214.1"/>
    </source>
</evidence>
<dbReference type="EMBL" id="JAHQCX010000005">
    <property type="protein sequence ID" value="MBU9726214.1"/>
    <property type="molecule type" value="Genomic_DNA"/>
</dbReference>
<keyword evidence="4" id="KW-1185">Reference proteome</keyword>
<organism evidence="3 4">
    <name type="scientific">Diplocloster modestus</name>
    <dbReference type="NCBI Taxonomy" id="2850322"/>
    <lineage>
        <taxon>Bacteria</taxon>
        <taxon>Bacillati</taxon>
        <taxon>Bacillota</taxon>
        <taxon>Clostridia</taxon>
        <taxon>Lachnospirales</taxon>
        <taxon>Lachnospiraceae</taxon>
        <taxon>Diplocloster</taxon>
    </lineage>
</organism>
<dbReference type="Proteomes" id="UP001314681">
    <property type="component" value="Unassembled WGS sequence"/>
</dbReference>
<protein>
    <submittedName>
        <fullName evidence="3">Uncharacterized protein</fullName>
    </submittedName>
</protein>
<dbReference type="RefSeq" id="WP_158351119.1">
    <property type="nucleotide sequence ID" value="NZ_JAHQCX010000005.1"/>
</dbReference>
<keyword evidence="2" id="KW-0812">Transmembrane</keyword>
<evidence type="ECO:0000256" key="1">
    <source>
        <dbReference type="SAM" id="MobiDB-lite"/>
    </source>
</evidence>
<keyword evidence="2" id="KW-1133">Transmembrane helix</keyword>
<reference evidence="3 4" key="1">
    <citation type="submission" date="2021-06" db="EMBL/GenBank/DDBJ databases">
        <title>Description of novel taxa of the family Lachnospiraceae.</title>
        <authorList>
            <person name="Chaplin A.V."/>
            <person name="Sokolova S.R."/>
            <person name="Pikina A.P."/>
            <person name="Korzhanova M."/>
            <person name="Belova V."/>
            <person name="Korostin D."/>
            <person name="Efimov B.A."/>
        </authorList>
    </citation>
    <scope>NUCLEOTIDE SEQUENCE [LARGE SCALE GENOMIC DNA]</scope>
    <source>
        <strain evidence="3 4">ASD4241</strain>
    </source>
</reference>
<accession>A0ABS6K6T4</accession>
<feature type="transmembrane region" description="Helical" evidence="2">
    <location>
        <begin position="150"/>
        <end position="169"/>
    </location>
</feature>
<comment type="caution">
    <text evidence="3">The sequence shown here is derived from an EMBL/GenBank/DDBJ whole genome shotgun (WGS) entry which is preliminary data.</text>
</comment>
<sequence>MKYYVQQSALPENKRNEAQTILGQNQEYQGFRDLFSDKDRIFTDISVYDQEGRKVHKTQGTLVLTIPYPENPGSTKDFIIFHIKDDGQVERITTFEKTDSGLKVTLDNFSTYAVSWKDASKQNQQENGNDGQDSHNTDNSAQGAQTGDHAMPAFWILCCAAALGLIIFIRKNRRLNEH</sequence>
<name>A0ABS6K6T4_9FIRM</name>
<proteinExistence type="predicted"/>
<keyword evidence="2" id="KW-0472">Membrane</keyword>
<feature type="compositionally biased region" description="Low complexity" evidence="1">
    <location>
        <begin position="122"/>
        <end position="131"/>
    </location>
</feature>